<name>A0A345E8B9_9EURY</name>
<dbReference type="Proteomes" id="UP000252985">
    <property type="component" value="Plasmid pCBA1112-01"/>
</dbReference>
<dbReference type="GO" id="GO:0004386">
    <property type="term" value="F:helicase activity"/>
    <property type="evidence" value="ECO:0007669"/>
    <property type="project" value="UniProtKB-KW"/>
</dbReference>
<protein>
    <submittedName>
        <fullName evidence="1">ATP-dependent helicase</fullName>
    </submittedName>
</protein>
<reference evidence="1 2" key="1">
    <citation type="submission" date="2018-07" db="EMBL/GenBank/DDBJ databases">
        <title>Genome sequences of Haloplanus sp. CBA1112.</title>
        <authorList>
            <person name="Kim Y.B."/>
            <person name="Roh S.W."/>
        </authorList>
    </citation>
    <scope>NUCLEOTIDE SEQUENCE [LARGE SCALE GENOMIC DNA]</scope>
    <source>
        <strain evidence="1 2">CBA1112</strain>
        <plasmid evidence="2">pcba1112-01</plasmid>
    </source>
</reference>
<keyword evidence="1" id="KW-0378">Hydrolase</keyword>
<evidence type="ECO:0000313" key="1">
    <source>
        <dbReference type="EMBL" id="AXG08441.1"/>
    </source>
</evidence>
<gene>
    <name evidence="1" type="ORF">DU484_00460</name>
</gene>
<geneLocation type="plasmid" evidence="2">
    <name>pcba1112-01</name>
</geneLocation>
<keyword evidence="1" id="KW-0347">Helicase</keyword>
<proteinExistence type="predicted"/>
<sequence length="707" mass="78780">MGTASGISLSGDLHVYPFGCPARSDLVARRYEHLLDENNLEEILCLTRLCSEQTLTEELATTLDVVGRPTVKTLTSLATEILRTLIPSIEILSDHERIELLAEHLSEHEWGTDYLANAAQQGSFQQDVGRLLIEMESRDALSPEIYESTALQEIAAVGQEFQTLLETNEYVDEPSLVPLATAALRTAIEEDETPDAIAEREVLVIADFEEFAQTERQFLEMIAEAADATVCALAERRSRLLSSWREAGSVEEMADGLEIIPEEDTTESPALPQTIGRYLVTGDRPETTTADGAVRVIEAPTFKQQLTLIADEIERLCRTSEYTYSDITIGYQDSSAPIERTIRLLRRHGIPTTAVTLSRLGDDPAVRELHDVITVCAESTDEETSNACRERLLEIEGATEDILTDIRDVSSAIDGLWMWIGATDLKDRIGTNWEEIETRDQFRQLRKVLELAEFLESEPRLDSTWDACHTAVERAFKYSSTRLENIETDRADGGVQVRTIYGLKHTTSKAVFLPNVTDQDYPFTPDLTALIPTSRLRTESAFPTLTTQSVRDVAETFETATETVDDPFYAYFTQVSRRLLGIGACAASDQLYFGVPRENADSLGTYHQPSRFLTELVDTFDAIEPLASDGETPIASHGGASEFVVEHVDETLEEVRRAAVGGDSVDLDAYEQELRAIETLLEKPEAATVRDAIEARIDFRHGRVRRD</sequence>
<dbReference type="Gene3D" id="3.40.50.300">
    <property type="entry name" value="P-loop containing nucleotide triphosphate hydrolases"/>
    <property type="match status" value="1"/>
</dbReference>
<dbReference type="Gene3D" id="1.10.486.10">
    <property type="entry name" value="PCRA, domain 4"/>
    <property type="match status" value="1"/>
</dbReference>
<dbReference type="AlphaFoldDB" id="A0A345E8B9"/>
<dbReference type="EMBL" id="CP031147">
    <property type="protein sequence ID" value="AXG08441.1"/>
    <property type="molecule type" value="Genomic_DNA"/>
</dbReference>
<dbReference type="SUPFAM" id="SSF52540">
    <property type="entry name" value="P-loop containing nucleoside triphosphate hydrolases"/>
    <property type="match status" value="1"/>
</dbReference>
<dbReference type="GeneID" id="37285404"/>
<dbReference type="InterPro" id="IPR027417">
    <property type="entry name" value="P-loop_NTPase"/>
</dbReference>
<dbReference type="KEGG" id="haq:DU484_00460"/>
<keyword evidence="1" id="KW-0614">Plasmid</keyword>
<evidence type="ECO:0000313" key="2">
    <source>
        <dbReference type="Proteomes" id="UP000252985"/>
    </source>
</evidence>
<keyword evidence="1" id="KW-0547">Nucleotide-binding</keyword>
<dbReference type="RefSeq" id="WP_114604765.1">
    <property type="nucleotide sequence ID" value="NZ_CP031147.1"/>
</dbReference>
<accession>A0A345E8B9</accession>
<keyword evidence="1" id="KW-0067">ATP-binding</keyword>
<organism evidence="1 2">
    <name type="scientific">Haloplanus rubicundus</name>
    <dbReference type="NCBI Taxonomy" id="1547898"/>
    <lineage>
        <taxon>Archaea</taxon>
        <taxon>Methanobacteriati</taxon>
        <taxon>Methanobacteriota</taxon>
        <taxon>Stenosarchaea group</taxon>
        <taxon>Halobacteria</taxon>
        <taxon>Halobacteriales</taxon>
        <taxon>Haloferacaceae</taxon>
        <taxon>Haloplanus</taxon>
    </lineage>
</organism>